<evidence type="ECO:0000313" key="5">
    <source>
        <dbReference type="Proteomes" id="UP001595904"/>
    </source>
</evidence>
<evidence type="ECO:0000256" key="1">
    <source>
        <dbReference type="ARBA" id="ARBA00022679"/>
    </source>
</evidence>
<dbReference type="EMBL" id="JBHSDU010000003">
    <property type="protein sequence ID" value="MFC4308989.1"/>
    <property type="molecule type" value="Genomic_DNA"/>
</dbReference>
<proteinExistence type="predicted"/>
<reference evidence="5" key="1">
    <citation type="journal article" date="2019" name="Int. J. Syst. Evol. Microbiol.">
        <title>The Global Catalogue of Microorganisms (GCM) 10K type strain sequencing project: providing services to taxonomists for standard genome sequencing and annotation.</title>
        <authorList>
            <consortium name="The Broad Institute Genomics Platform"/>
            <consortium name="The Broad Institute Genome Sequencing Center for Infectious Disease"/>
            <person name="Wu L."/>
            <person name="Ma J."/>
        </authorList>
    </citation>
    <scope>NUCLEOTIDE SEQUENCE [LARGE SCALE GENOMIC DNA]</scope>
    <source>
        <strain evidence="5">CGMCC 1.10759</strain>
    </source>
</reference>
<comment type="caution">
    <text evidence="4">The sequence shown here is derived from an EMBL/GenBank/DDBJ whole genome shotgun (WGS) entry which is preliminary data.</text>
</comment>
<protein>
    <submittedName>
        <fullName evidence="4">Glycosyltransferase family 2 protein</fullName>
    </submittedName>
</protein>
<sequence>MRTSLLITTYNWPEALELTLASVARQSLPPDEVVVADDGSGPATQAVIERWRQRLAMPLVHVWQADEGFRLARSRNRAIAASSMDYIVLVDGDMVLHRHFIRDHVACARPDCFIQGARPQLTEQITRRLLNGEQLSVGWWTAGLQRRAYAWRNTLVSRMTSRVKAALGGIQGCNQSFWRKHALQVNGYDERFEGWGPEDREFAARLLHIGVHRNYVRHRAVAFHLYHRTRAPANGINPLDRLLQETLAARTIRCDLGIDAPPRALDAAEGSVSRPVT</sequence>
<feature type="domain" description="Glycosyltransferase 2-like" evidence="2">
    <location>
        <begin position="4"/>
        <end position="111"/>
    </location>
</feature>
<name>A0ABV8SMZ5_9GAMM</name>
<feature type="domain" description="Galactosyltransferase C-terminal" evidence="3">
    <location>
        <begin position="163"/>
        <end position="227"/>
    </location>
</feature>
<dbReference type="PANTHER" id="PTHR43685:SF3">
    <property type="entry name" value="SLR2126 PROTEIN"/>
    <property type="match status" value="1"/>
</dbReference>
<keyword evidence="1" id="KW-0808">Transferase</keyword>
<dbReference type="InterPro" id="IPR001173">
    <property type="entry name" value="Glyco_trans_2-like"/>
</dbReference>
<dbReference type="InterPro" id="IPR050834">
    <property type="entry name" value="Glycosyltransf_2"/>
</dbReference>
<evidence type="ECO:0000313" key="4">
    <source>
        <dbReference type="EMBL" id="MFC4308989.1"/>
    </source>
</evidence>
<dbReference type="PANTHER" id="PTHR43685">
    <property type="entry name" value="GLYCOSYLTRANSFERASE"/>
    <property type="match status" value="1"/>
</dbReference>
<dbReference type="CDD" id="cd06420">
    <property type="entry name" value="GT2_Chondriotin_Pol_N"/>
    <property type="match status" value="1"/>
</dbReference>
<dbReference type="RefSeq" id="WP_380596057.1">
    <property type="nucleotide sequence ID" value="NZ_JBHSDU010000003.1"/>
</dbReference>
<organism evidence="4 5">
    <name type="scientific">Steroidobacter flavus</name>
    <dbReference type="NCBI Taxonomy" id="1842136"/>
    <lineage>
        <taxon>Bacteria</taxon>
        <taxon>Pseudomonadati</taxon>
        <taxon>Pseudomonadota</taxon>
        <taxon>Gammaproteobacteria</taxon>
        <taxon>Steroidobacterales</taxon>
        <taxon>Steroidobacteraceae</taxon>
        <taxon>Steroidobacter</taxon>
    </lineage>
</organism>
<evidence type="ECO:0000259" key="3">
    <source>
        <dbReference type="Pfam" id="PF02709"/>
    </source>
</evidence>
<accession>A0ABV8SMZ5</accession>
<evidence type="ECO:0000259" key="2">
    <source>
        <dbReference type="Pfam" id="PF00535"/>
    </source>
</evidence>
<keyword evidence="5" id="KW-1185">Reference proteome</keyword>
<gene>
    <name evidence="4" type="ORF">ACFPN2_07855</name>
</gene>
<dbReference type="Pfam" id="PF00535">
    <property type="entry name" value="Glycos_transf_2"/>
    <property type="match status" value="1"/>
</dbReference>
<dbReference type="SUPFAM" id="SSF53448">
    <property type="entry name" value="Nucleotide-diphospho-sugar transferases"/>
    <property type="match status" value="1"/>
</dbReference>
<dbReference type="Gene3D" id="3.90.550.10">
    <property type="entry name" value="Spore Coat Polysaccharide Biosynthesis Protein SpsA, Chain A"/>
    <property type="match status" value="1"/>
</dbReference>
<dbReference type="InterPro" id="IPR029044">
    <property type="entry name" value="Nucleotide-diphossugar_trans"/>
</dbReference>
<dbReference type="InterPro" id="IPR027791">
    <property type="entry name" value="Galactosyl_T_C"/>
</dbReference>
<dbReference type="Pfam" id="PF02709">
    <property type="entry name" value="Glyco_transf_7C"/>
    <property type="match status" value="1"/>
</dbReference>
<dbReference type="Proteomes" id="UP001595904">
    <property type="component" value="Unassembled WGS sequence"/>
</dbReference>